<dbReference type="AlphaFoldDB" id="A0A1Z8BF41"/>
<evidence type="ECO:0008006" key="3">
    <source>
        <dbReference type="Google" id="ProtNLM"/>
    </source>
</evidence>
<evidence type="ECO:0000313" key="1">
    <source>
        <dbReference type="EMBL" id="OUS21180.1"/>
    </source>
</evidence>
<evidence type="ECO:0000313" key="2">
    <source>
        <dbReference type="Proteomes" id="UP000196102"/>
    </source>
</evidence>
<sequence>MSKFRTIAVFSYPAEAVVVKGKLESEQVQVFLKDEFTVATDPFATNAIGGVKMQVYKEDFIKAMGILETSNPDLVKYRVEYVKCPNCHKRKARELSDIETARTFAEKIKAIALSILPFSSSYNYQCVNCNTKFDIDE</sequence>
<dbReference type="RefSeq" id="WP_303685593.1">
    <property type="nucleotide sequence ID" value="NZ_CAJXYO010000084.1"/>
</dbReference>
<comment type="caution">
    <text evidence="1">The sequence shown here is derived from an EMBL/GenBank/DDBJ whole genome shotgun (WGS) entry which is preliminary data.</text>
</comment>
<gene>
    <name evidence="1" type="ORF">A9Q93_01405</name>
</gene>
<protein>
    <recommendedName>
        <fullName evidence="3">DUF2007 domain-containing protein</fullName>
    </recommendedName>
</protein>
<proteinExistence type="predicted"/>
<reference evidence="2" key="1">
    <citation type="journal article" date="2017" name="Proc. Natl. Acad. Sci. U.S.A.">
        <title>Simulation of Deepwater Horizon oil plume reveals substrate specialization within a complex community of hydrocarbon-degraders.</title>
        <authorList>
            <person name="Hu P."/>
            <person name="Dubinsky E.A."/>
            <person name="Probst A.J."/>
            <person name="Wang J."/>
            <person name="Sieber C.M.K."/>
            <person name="Tom L.M."/>
            <person name="Gardinali P."/>
            <person name="Banfield J.F."/>
            <person name="Atlas R.M."/>
            <person name="Andersen G.L."/>
        </authorList>
    </citation>
    <scope>NUCLEOTIDE SEQUENCE [LARGE SCALE GENOMIC DNA]</scope>
</reference>
<dbReference type="Proteomes" id="UP000196102">
    <property type="component" value="Unassembled WGS sequence"/>
</dbReference>
<dbReference type="EMBL" id="MAAX01000024">
    <property type="protein sequence ID" value="OUS21180.1"/>
    <property type="molecule type" value="Genomic_DNA"/>
</dbReference>
<accession>A0A1Z8BF41</accession>
<name>A0A1Z8BF41_9FLAO</name>
<organism evidence="1 2">
    <name type="scientific">Nonlabens dokdonensis</name>
    <dbReference type="NCBI Taxonomy" id="328515"/>
    <lineage>
        <taxon>Bacteria</taxon>
        <taxon>Pseudomonadati</taxon>
        <taxon>Bacteroidota</taxon>
        <taxon>Flavobacteriia</taxon>
        <taxon>Flavobacteriales</taxon>
        <taxon>Flavobacteriaceae</taxon>
        <taxon>Nonlabens</taxon>
    </lineage>
</organism>